<comment type="similarity">
    <text evidence="2 12">Belongs to the short-chain dehydrogenases/reductases (SDR) family.</text>
</comment>
<evidence type="ECO:0000256" key="12">
    <source>
        <dbReference type="RuleBase" id="RU000363"/>
    </source>
</evidence>
<protein>
    <recommendedName>
        <fullName evidence="10">Short-chain dehydrogenase/reductase 3</fullName>
    </recommendedName>
    <alternativeName>
        <fullName evidence="11">Retinal short-chain dehydrogenase/reductase 1</fullName>
    </alternativeName>
</protein>
<dbReference type="Proteomes" id="UP001107558">
    <property type="component" value="Chromosome 1"/>
</dbReference>
<dbReference type="Pfam" id="PF00106">
    <property type="entry name" value="adh_short"/>
    <property type="match status" value="1"/>
</dbReference>
<evidence type="ECO:0000256" key="11">
    <source>
        <dbReference type="ARBA" id="ARBA00082544"/>
    </source>
</evidence>
<dbReference type="Gene3D" id="3.40.50.720">
    <property type="entry name" value="NAD(P)-binding Rossmann-like Domain"/>
    <property type="match status" value="1"/>
</dbReference>
<dbReference type="PANTHER" id="PTHR24322:SF736">
    <property type="entry name" value="RETINOL DEHYDROGENASE 10"/>
    <property type="match status" value="1"/>
</dbReference>
<dbReference type="CDD" id="cd05339">
    <property type="entry name" value="17beta-HSDXI-like_SDR_c"/>
    <property type="match status" value="1"/>
</dbReference>
<reference evidence="14" key="1">
    <citation type="submission" date="2021-03" db="EMBL/GenBank/DDBJ databases">
        <title>Chromosome level genome of the anhydrobiotic midge Polypedilum vanderplanki.</title>
        <authorList>
            <person name="Yoshida Y."/>
            <person name="Kikawada T."/>
            <person name="Gusev O."/>
        </authorList>
    </citation>
    <scope>NUCLEOTIDE SEQUENCE</scope>
    <source>
        <strain evidence="14">NIAS01</strain>
        <tissue evidence="14">Whole body or cell culture</tissue>
    </source>
</reference>
<sequence length="321" mass="36074">MEHSSSSSNRNNDQVSPVASLYNGIIIVIDLIFLFIKFWFRTFVELYESFTTKERDVSNDIILITGTGHGIGKELALQYSALGATIVCWDINEQLNLETVKLIKSKGGKAHGYTVDVTNREKVLETGNKVLTEVGDITILINNAGIMPQHEMLKHTEGEIRKVFEINTIAHCWMFQAFLPKMIENNKGHIVALSSIAGIVGFKNLVPYCGSKFAVRGMMEALAEEMRLYSNGTSKIQFTTVYPYMVDTGLCKRVKIRFENFLRLLKPAEVAAGIISAQRRGISELTVPRYMFFLNSFLRNFPAASSLLVRDFFDSGIESDM</sequence>
<evidence type="ECO:0000256" key="2">
    <source>
        <dbReference type="ARBA" id="ARBA00006484"/>
    </source>
</evidence>
<dbReference type="InterPro" id="IPR036291">
    <property type="entry name" value="NAD(P)-bd_dom_sf"/>
</dbReference>
<evidence type="ECO:0000256" key="9">
    <source>
        <dbReference type="ARBA" id="ARBA00059620"/>
    </source>
</evidence>
<gene>
    <name evidence="14" type="ORF">PVAND_013741</name>
</gene>
<dbReference type="PANTHER" id="PTHR24322">
    <property type="entry name" value="PKSB"/>
    <property type="match status" value="1"/>
</dbReference>
<keyword evidence="15" id="KW-1185">Reference proteome</keyword>
<keyword evidence="7" id="KW-0443">Lipid metabolism</keyword>
<dbReference type="PROSITE" id="PS00061">
    <property type="entry name" value="ADH_SHORT"/>
    <property type="match status" value="1"/>
</dbReference>
<evidence type="ECO:0000256" key="13">
    <source>
        <dbReference type="SAM" id="Phobius"/>
    </source>
</evidence>
<evidence type="ECO:0000256" key="6">
    <source>
        <dbReference type="ARBA" id="ARBA00023002"/>
    </source>
</evidence>
<dbReference type="GO" id="GO:0005811">
    <property type="term" value="C:lipid droplet"/>
    <property type="evidence" value="ECO:0007669"/>
    <property type="project" value="TreeGrafter"/>
</dbReference>
<evidence type="ECO:0000256" key="7">
    <source>
        <dbReference type="ARBA" id="ARBA00023098"/>
    </source>
</evidence>
<dbReference type="AlphaFoldDB" id="A0A9J6CRE9"/>
<evidence type="ECO:0000256" key="4">
    <source>
        <dbReference type="ARBA" id="ARBA00022857"/>
    </source>
</evidence>
<evidence type="ECO:0000256" key="3">
    <source>
        <dbReference type="ARBA" id="ARBA00022692"/>
    </source>
</evidence>
<evidence type="ECO:0000256" key="5">
    <source>
        <dbReference type="ARBA" id="ARBA00022989"/>
    </source>
</evidence>
<dbReference type="FunFam" id="3.40.50.720:FF:000131">
    <property type="entry name" value="Short-chain dehydrogenase/reductase 3"/>
    <property type="match status" value="1"/>
</dbReference>
<dbReference type="SUPFAM" id="SSF51735">
    <property type="entry name" value="NAD(P)-binding Rossmann-fold domains"/>
    <property type="match status" value="1"/>
</dbReference>
<keyword evidence="3 13" id="KW-0812">Transmembrane</keyword>
<proteinExistence type="inferred from homology"/>
<comment type="subcellular location">
    <subcellularLocation>
        <location evidence="1">Membrane</location>
        <topology evidence="1">Multi-pass membrane protein</topology>
    </subcellularLocation>
</comment>
<keyword evidence="4" id="KW-0521">NADP</keyword>
<feature type="transmembrane region" description="Helical" evidence="13">
    <location>
        <begin position="20"/>
        <end position="40"/>
    </location>
</feature>
<keyword evidence="5 13" id="KW-1133">Transmembrane helix</keyword>
<evidence type="ECO:0000313" key="15">
    <source>
        <dbReference type="Proteomes" id="UP001107558"/>
    </source>
</evidence>
<accession>A0A9J6CRE9</accession>
<dbReference type="GO" id="GO:0052650">
    <property type="term" value="F:all-trans-retinol dehydrogenase (NADP+) activity"/>
    <property type="evidence" value="ECO:0007669"/>
    <property type="project" value="UniProtKB-ARBA"/>
</dbReference>
<dbReference type="GO" id="GO:0016020">
    <property type="term" value="C:membrane"/>
    <property type="evidence" value="ECO:0007669"/>
    <property type="project" value="UniProtKB-SubCell"/>
</dbReference>
<name>A0A9J6CRE9_POLVA</name>
<comment type="caution">
    <text evidence="14">The sequence shown here is derived from an EMBL/GenBank/DDBJ whole genome shotgun (WGS) entry which is preliminary data.</text>
</comment>
<dbReference type="PRINTS" id="PR00081">
    <property type="entry name" value="GDHRDH"/>
</dbReference>
<evidence type="ECO:0000256" key="1">
    <source>
        <dbReference type="ARBA" id="ARBA00004141"/>
    </source>
</evidence>
<dbReference type="InterPro" id="IPR020904">
    <property type="entry name" value="Sc_DH/Rdtase_CS"/>
</dbReference>
<organism evidence="14 15">
    <name type="scientific">Polypedilum vanderplanki</name>
    <name type="common">Sleeping chironomid midge</name>
    <dbReference type="NCBI Taxonomy" id="319348"/>
    <lineage>
        <taxon>Eukaryota</taxon>
        <taxon>Metazoa</taxon>
        <taxon>Ecdysozoa</taxon>
        <taxon>Arthropoda</taxon>
        <taxon>Hexapoda</taxon>
        <taxon>Insecta</taxon>
        <taxon>Pterygota</taxon>
        <taxon>Neoptera</taxon>
        <taxon>Endopterygota</taxon>
        <taxon>Diptera</taxon>
        <taxon>Nematocera</taxon>
        <taxon>Chironomoidea</taxon>
        <taxon>Chironomidae</taxon>
        <taxon>Chironominae</taxon>
        <taxon>Polypedilum</taxon>
        <taxon>Polypedilum</taxon>
    </lineage>
</organism>
<evidence type="ECO:0000313" key="14">
    <source>
        <dbReference type="EMBL" id="KAG5684512.1"/>
    </source>
</evidence>
<dbReference type="PRINTS" id="PR00080">
    <property type="entry name" value="SDRFAMILY"/>
</dbReference>
<dbReference type="OrthoDB" id="5840532at2759"/>
<evidence type="ECO:0000256" key="10">
    <source>
        <dbReference type="ARBA" id="ARBA00068717"/>
    </source>
</evidence>
<evidence type="ECO:0000256" key="8">
    <source>
        <dbReference type="ARBA" id="ARBA00023136"/>
    </source>
</evidence>
<keyword evidence="8 13" id="KW-0472">Membrane</keyword>
<dbReference type="EMBL" id="JADBJN010000001">
    <property type="protein sequence ID" value="KAG5684512.1"/>
    <property type="molecule type" value="Genomic_DNA"/>
</dbReference>
<dbReference type="InterPro" id="IPR002347">
    <property type="entry name" value="SDR_fam"/>
</dbReference>
<keyword evidence="6" id="KW-0560">Oxidoreductase</keyword>
<comment type="function">
    <text evidence="9">Catalyzes the reduction of all-trans-retinal to all-trans-retinol in the presence of NADPH.</text>
</comment>